<keyword evidence="6 14" id="KW-0597">Phosphoprotein</keyword>
<dbReference type="InterPro" id="IPR036097">
    <property type="entry name" value="HisK_dim/P_sf"/>
</dbReference>
<dbReference type="PANTHER" id="PTHR43047">
    <property type="entry name" value="TWO-COMPONENT HISTIDINE PROTEIN KINASE"/>
    <property type="match status" value="1"/>
</dbReference>
<dbReference type="InterPro" id="IPR011006">
    <property type="entry name" value="CheY-like_superfamily"/>
</dbReference>
<dbReference type="InterPro" id="IPR003594">
    <property type="entry name" value="HATPase_dom"/>
</dbReference>
<evidence type="ECO:0000256" key="4">
    <source>
        <dbReference type="ARBA" id="ARBA00022475"/>
    </source>
</evidence>
<evidence type="ECO:0000256" key="16">
    <source>
        <dbReference type="SAM" id="Phobius"/>
    </source>
</evidence>
<dbReference type="Gene3D" id="3.30.450.20">
    <property type="entry name" value="PAS domain"/>
    <property type="match status" value="2"/>
</dbReference>
<keyword evidence="21" id="KW-1185">Reference proteome</keyword>
<feature type="transmembrane region" description="Helical" evidence="16">
    <location>
        <begin position="286"/>
        <end position="304"/>
    </location>
</feature>
<dbReference type="Pfam" id="PF00512">
    <property type="entry name" value="HisKA"/>
    <property type="match status" value="1"/>
</dbReference>
<evidence type="ECO:0000256" key="8">
    <source>
        <dbReference type="ARBA" id="ARBA00022692"/>
    </source>
</evidence>
<evidence type="ECO:0000256" key="9">
    <source>
        <dbReference type="ARBA" id="ARBA00022777"/>
    </source>
</evidence>
<evidence type="ECO:0000256" key="13">
    <source>
        <dbReference type="PROSITE-ProRule" id="PRU00110"/>
    </source>
</evidence>
<dbReference type="CDD" id="cd18773">
    <property type="entry name" value="PDC1_HK_sensor"/>
    <property type="match status" value="1"/>
</dbReference>
<evidence type="ECO:0000256" key="10">
    <source>
        <dbReference type="ARBA" id="ARBA00022840"/>
    </source>
</evidence>
<evidence type="ECO:0000313" key="21">
    <source>
        <dbReference type="Proteomes" id="UP001320148"/>
    </source>
</evidence>
<gene>
    <name evidence="20" type="ORF">DSLASN_33330</name>
</gene>
<feature type="domain" description="Response regulatory" evidence="18">
    <location>
        <begin position="581"/>
        <end position="696"/>
    </location>
</feature>
<keyword evidence="8 16" id="KW-0812">Transmembrane</keyword>
<sequence>MKLTLKVITIFFVSVLCALAVMAAIGINLSIRQATQNLKETADVALTSLATTLSEDIGTAFSQIEELSRHKAVTALLNTPVTQPLKRRALELKVQKLFSHYSQFNSHYLYVYLGTKDEAIIVDKAIDLPEDYTPTARPWYVSGQHHPGRTLINDIYKSIPDGHDMASISRGIFSPSGETLGVVSIDFLFSRYQKIMQDLAFQSGFIVITHNNASVIAHSKDPDAGFTRLSSPENTDLRRANNVVNGEIVTITGKQYTAYIREITDYKLKILTFVSEATIQEIRTSYILLYSFTAAVILFIVGITGSRLARNTLRVEQASIRARHDFFKNMNHEIRTPLNAVIGFIEILTETPLSKKQKTYLRHTKTAAKHLSGIVNDVLDLSSMRAGKYRIVNQEYLFHDLIGHIVALVEQTLGDKPIRLHVSAASGIPHAMGGDSMRLKQVLLNILHNAVKFTDEGVISLRIGYRVQKGKILLEFTITDTGPGIAEEHLPHIFDEFTQFSTREVQGTGLGLTLTKQLVERMGGRISCTSTPGKGTRFSFHIPQDQASRRPPCDAREPSPDVSTSAQPGTPAPDFSAPGASVLLVEDDPLSRTMMTELLGRHLIKVHTAETGQAFLDAMTSGQEFHLVLTDMKLPDINGREVTRRLRGLTPPIPLPPIIAFSAADAMAHLKQGPFDACIRKPIDIDTFRKILLTWLPDSNIQLQEPPKALSPPDLDASGCETKYGHGLYLTLLRVFREENEDGLSIMEGMIREERFADLEVRVHRFKGALMNIGAHGTADIAAELENRLEAGETISLEAFQPLRQAADKVMGDVHSQIIAMEEKSQTNQDGVA</sequence>
<dbReference type="SUPFAM" id="SSF52172">
    <property type="entry name" value="CheY-like"/>
    <property type="match status" value="1"/>
</dbReference>
<evidence type="ECO:0000256" key="3">
    <source>
        <dbReference type="ARBA" id="ARBA00012438"/>
    </source>
</evidence>
<keyword evidence="7" id="KW-0808">Transferase</keyword>
<dbReference type="Pfam" id="PF02518">
    <property type="entry name" value="HATPase_c"/>
    <property type="match status" value="1"/>
</dbReference>
<dbReference type="InterPro" id="IPR004358">
    <property type="entry name" value="Sig_transdc_His_kin-like_C"/>
</dbReference>
<proteinExistence type="predicted"/>
<protein>
    <recommendedName>
        <fullName evidence="3">histidine kinase</fullName>
        <ecNumber evidence="3">2.7.13.3</ecNumber>
    </recommendedName>
</protein>
<dbReference type="RefSeq" id="WP_236889102.1">
    <property type="nucleotide sequence ID" value="NZ_AP024488.1"/>
</dbReference>
<comment type="catalytic activity">
    <reaction evidence="1">
        <text>ATP + protein L-histidine = ADP + protein N-phospho-L-histidine.</text>
        <dbReference type="EC" id="2.7.13.3"/>
    </reaction>
</comment>
<dbReference type="CDD" id="cd16922">
    <property type="entry name" value="HATPase_EvgS-ArcB-TorS-like"/>
    <property type="match status" value="1"/>
</dbReference>
<dbReference type="EC" id="2.7.13.3" evidence="3"/>
<feature type="region of interest" description="Disordered" evidence="15">
    <location>
        <begin position="526"/>
        <end position="580"/>
    </location>
</feature>
<feature type="modified residue" description="Phosphohistidine" evidence="13">
    <location>
        <position position="764"/>
    </location>
</feature>
<dbReference type="InterPro" id="IPR036890">
    <property type="entry name" value="HATPase_C_sf"/>
</dbReference>
<dbReference type="Pfam" id="PF02743">
    <property type="entry name" value="dCache_1"/>
    <property type="match status" value="1"/>
</dbReference>
<evidence type="ECO:0000256" key="6">
    <source>
        <dbReference type="ARBA" id="ARBA00022553"/>
    </source>
</evidence>
<keyword evidence="11 16" id="KW-1133">Transmembrane helix</keyword>
<dbReference type="PRINTS" id="PR00344">
    <property type="entry name" value="BCTRLSENSOR"/>
</dbReference>
<dbReference type="PROSITE" id="PS50109">
    <property type="entry name" value="HIS_KIN"/>
    <property type="match status" value="1"/>
</dbReference>
<comment type="subcellular location">
    <subcellularLocation>
        <location evidence="2">Cell inner membrane</location>
        <topology evidence="2">Multi-pass membrane protein</topology>
    </subcellularLocation>
</comment>
<organism evidence="20 21">
    <name type="scientific">Desulfoluna limicola</name>
    <dbReference type="NCBI Taxonomy" id="2810562"/>
    <lineage>
        <taxon>Bacteria</taxon>
        <taxon>Pseudomonadati</taxon>
        <taxon>Thermodesulfobacteriota</taxon>
        <taxon>Desulfobacteria</taxon>
        <taxon>Desulfobacterales</taxon>
        <taxon>Desulfolunaceae</taxon>
        <taxon>Desulfoluna</taxon>
    </lineage>
</organism>
<dbReference type="PROSITE" id="PS50110">
    <property type="entry name" value="RESPONSE_REGULATORY"/>
    <property type="match status" value="1"/>
</dbReference>
<feature type="compositionally biased region" description="Basic and acidic residues" evidence="15">
    <location>
        <begin position="547"/>
        <end position="559"/>
    </location>
</feature>
<name>A0ABN6F7U2_9BACT</name>
<dbReference type="Gene3D" id="1.20.120.160">
    <property type="entry name" value="HPT domain"/>
    <property type="match status" value="1"/>
</dbReference>
<evidence type="ECO:0000256" key="15">
    <source>
        <dbReference type="SAM" id="MobiDB-lite"/>
    </source>
</evidence>
<keyword evidence="10" id="KW-0067">ATP-binding</keyword>
<dbReference type="SUPFAM" id="SSF47226">
    <property type="entry name" value="Histidine-containing phosphotransfer domain, HPT domain"/>
    <property type="match status" value="1"/>
</dbReference>
<evidence type="ECO:0000259" key="19">
    <source>
        <dbReference type="PROSITE" id="PS50894"/>
    </source>
</evidence>
<dbReference type="Pfam" id="PF01627">
    <property type="entry name" value="Hpt"/>
    <property type="match status" value="1"/>
</dbReference>
<dbReference type="InterPro" id="IPR008207">
    <property type="entry name" value="Sig_transdc_His_kin_Hpt_dom"/>
</dbReference>
<dbReference type="InterPro" id="IPR001789">
    <property type="entry name" value="Sig_transdc_resp-reg_receiver"/>
</dbReference>
<dbReference type="InterPro" id="IPR005467">
    <property type="entry name" value="His_kinase_dom"/>
</dbReference>
<dbReference type="EMBL" id="AP024488">
    <property type="protein sequence ID" value="BCS97701.1"/>
    <property type="molecule type" value="Genomic_DNA"/>
</dbReference>
<feature type="modified residue" description="4-aspartylphosphate" evidence="14">
    <location>
        <position position="631"/>
    </location>
</feature>
<dbReference type="Pfam" id="PF00072">
    <property type="entry name" value="Response_reg"/>
    <property type="match status" value="1"/>
</dbReference>
<dbReference type="Gene3D" id="3.40.50.2300">
    <property type="match status" value="1"/>
</dbReference>
<evidence type="ECO:0000256" key="7">
    <source>
        <dbReference type="ARBA" id="ARBA00022679"/>
    </source>
</evidence>
<evidence type="ECO:0000256" key="14">
    <source>
        <dbReference type="PROSITE-ProRule" id="PRU00169"/>
    </source>
</evidence>
<keyword evidence="9" id="KW-0418">Kinase</keyword>
<dbReference type="SUPFAM" id="SSF55874">
    <property type="entry name" value="ATPase domain of HSP90 chaperone/DNA topoisomerase II/histidine kinase"/>
    <property type="match status" value="1"/>
</dbReference>
<keyword evidence="5" id="KW-0997">Cell inner membrane</keyword>
<evidence type="ECO:0000313" key="20">
    <source>
        <dbReference type="EMBL" id="BCS97701.1"/>
    </source>
</evidence>
<evidence type="ECO:0000256" key="11">
    <source>
        <dbReference type="ARBA" id="ARBA00022989"/>
    </source>
</evidence>
<keyword evidence="12 16" id="KW-0472">Membrane</keyword>
<reference evidence="20 21" key="1">
    <citation type="submission" date="2021-02" db="EMBL/GenBank/DDBJ databases">
        <title>Complete genome of Desulfoluna sp. strain ASN36.</title>
        <authorList>
            <person name="Takahashi A."/>
            <person name="Kojima H."/>
            <person name="Fukui M."/>
        </authorList>
    </citation>
    <scope>NUCLEOTIDE SEQUENCE [LARGE SCALE GENOMIC DNA]</scope>
    <source>
        <strain evidence="20 21">ASN36</strain>
    </source>
</reference>
<evidence type="ECO:0000256" key="2">
    <source>
        <dbReference type="ARBA" id="ARBA00004429"/>
    </source>
</evidence>
<dbReference type="CDD" id="cd00082">
    <property type="entry name" value="HisKA"/>
    <property type="match status" value="1"/>
</dbReference>
<dbReference type="InterPro" id="IPR036641">
    <property type="entry name" value="HPT_dom_sf"/>
</dbReference>
<evidence type="ECO:0000256" key="1">
    <source>
        <dbReference type="ARBA" id="ARBA00000085"/>
    </source>
</evidence>
<dbReference type="SMART" id="SM00448">
    <property type="entry name" value="REC"/>
    <property type="match status" value="1"/>
</dbReference>
<dbReference type="InterPro" id="IPR033479">
    <property type="entry name" value="dCache_1"/>
</dbReference>
<dbReference type="Gene3D" id="1.10.287.130">
    <property type="match status" value="1"/>
</dbReference>
<evidence type="ECO:0000259" key="17">
    <source>
        <dbReference type="PROSITE" id="PS50109"/>
    </source>
</evidence>
<dbReference type="CDD" id="cd17546">
    <property type="entry name" value="REC_hyHK_CKI1_RcsC-like"/>
    <property type="match status" value="1"/>
</dbReference>
<dbReference type="SMART" id="SM00387">
    <property type="entry name" value="HATPase_c"/>
    <property type="match status" value="1"/>
</dbReference>
<evidence type="ECO:0000259" key="18">
    <source>
        <dbReference type="PROSITE" id="PS50110"/>
    </source>
</evidence>
<feature type="domain" description="Histidine kinase" evidence="17">
    <location>
        <begin position="329"/>
        <end position="546"/>
    </location>
</feature>
<evidence type="ECO:0000256" key="5">
    <source>
        <dbReference type="ARBA" id="ARBA00022519"/>
    </source>
</evidence>
<dbReference type="InterPro" id="IPR003661">
    <property type="entry name" value="HisK_dim/P_dom"/>
</dbReference>
<feature type="domain" description="HPt" evidence="19">
    <location>
        <begin position="725"/>
        <end position="817"/>
    </location>
</feature>
<dbReference type="SUPFAM" id="SSF47384">
    <property type="entry name" value="Homodimeric domain of signal transducing histidine kinase"/>
    <property type="match status" value="1"/>
</dbReference>
<keyword evidence="4" id="KW-1003">Cell membrane</keyword>
<dbReference type="PROSITE" id="PS50894">
    <property type="entry name" value="HPT"/>
    <property type="match status" value="1"/>
</dbReference>
<dbReference type="SMART" id="SM00388">
    <property type="entry name" value="HisKA"/>
    <property type="match status" value="1"/>
</dbReference>
<dbReference type="Proteomes" id="UP001320148">
    <property type="component" value="Chromosome"/>
</dbReference>
<dbReference type="PANTHER" id="PTHR43047:SF72">
    <property type="entry name" value="OSMOSENSING HISTIDINE PROTEIN KINASE SLN1"/>
    <property type="match status" value="1"/>
</dbReference>
<dbReference type="CDD" id="cd18774">
    <property type="entry name" value="PDC2_HK_sensor"/>
    <property type="match status" value="1"/>
</dbReference>
<keyword evidence="10" id="KW-0547">Nucleotide-binding</keyword>
<accession>A0ABN6F7U2</accession>
<evidence type="ECO:0000256" key="12">
    <source>
        <dbReference type="ARBA" id="ARBA00023136"/>
    </source>
</evidence>
<dbReference type="Gene3D" id="3.30.565.10">
    <property type="entry name" value="Histidine kinase-like ATPase, C-terminal domain"/>
    <property type="match status" value="1"/>
</dbReference>